<dbReference type="GO" id="GO:1904680">
    <property type="term" value="F:peptide transmembrane transporter activity"/>
    <property type="evidence" value="ECO:0007669"/>
    <property type="project" value="TreeGrafter"/>
</dbReference>
<gene>
    <name evidence="2" type="ORF">RN98_05565</name>
</gene>
<dbReference type="InterPro" id="IPR039424">
    <property type="entry name" value="SBP_5"/>
</dbReference>
<dbReference type="PANTHER" id="PTHR30290">
    <property type="entry name" value="PERIPLASMIC BINDING COMPONENT OF ABC TRANSPORTER"/>
    <property type="match status" value="1"/>
</dbReference>
<dbReference type="PANTHER" id="PTHR30290:SF81">
    <property type="entry name" value="OLIGOPEPTIDE-BINDING PROTEIN OPPA"/>
    <property type="match status" value="1"/>
</dbReference>
<sequence>MKKKILFGIFLALISVVILTSCGGEKEKEKEAVSTEAQASGGHMNIALYWFGETLDPALDWDGWTLTRAAVGETLVTVDENLQIVGQLADSWENVDETTWKFHIRQGVTFQNGNPLTPEAVKSSIERTVKMNERGEDALKLASIDVDGEYVIIKTKEPYGAFLANISDPMFIIVDTSADTSKFKETPICTGPYMVTSFKPATSFEAVAYENYWGGKPALDSITVFDIEDDNTRALSLQSGDVDMAQGIRAGDIALFTDNKDYIVKTTTGTRIEFMAMNTAKAPLNDKNIRLAINSAVDYDTIAKVVGGGAVAVGAPFPASAPYGYNELNKATYNPEKTKSLLAEAGYKDTNNDGYVDKNGKNLELNVYGNTGASGRGGTTISELLESQLKNVGIKVNIKVVENLDEIEKNGQFDLLFQNWQTVSTGDSQWFLDNAFKTGGSGNYGRYSNKQLDNLINKLAVTFNVKEREKITKEASQIIIDEGYGTYIVSQANVNVSNNKVENMHNFPIDYYFLTVDTKIQK</sequence>
<dbReference type="PATRIC" id="fig|76859.3.peg.1110"/>
<reference evidence="2 3" key="1">
    <citation type="submission" date="2015-09" db="EMBL/GenBank/DDBJ databases">
        <authorList>
            <person name="Jackson K.R."/>
            <person name="Lunt B.L."/>
            <person name="Fisher J.N.B."/>
            <person name="Gardner A.V."/>
            <person name="Bailey M.E."/>
            <person name="Deus L.M."/>
            <person name="Earl A.S."/>
            <person name="Gibby P.D."/>
            <person name="Hartmann K.A."/>
            <person name="Liu J.E."/>
            <person name="Manci A.M."/>
            <person name="Nielsen D.A."/>
            <person name="Solomon M.B."/>
            <person name="Breakwell D.P."/>
            <person name="Burnett S.H."/>
            <person name="Grose J.H."/>
        </authorList>
    </citation>
    <scope>NUCLEOTIDE SEQUENCE [LARGE SCALE GENOMIC DNA]</scope>
    <source>
        <strain evidence="2 3">KCOM 1279</strain>
    </source>
</reference>
<dbReference type="AlphaFoldDB" id="A0A0M4SD90"/>
<evidence type="ECO:0000259" key="1">
    <source>
        <dbReference type="Pfam" id="PF00496"/>
    </source>
</evidence>
<organism evidence="2">
    <name type="scientific">Fusobacterium animalis</name>
    <dbReference type="NCBI Taxonomy" id="76859"/>
    <lineage>
        <taxon>Bacteria</taxon>
        <taxon>Fusobacteriati</taxon>
        <taxon>Fusobacteriota</taxon>
        <taxon>Fusobacteriia</taxon>
        <taxon>Fusobacteriales</taxon>
        <taxon>Fusobacteriaceae</taxon>
        <taxon>Fusobacterium</taxon>
    </lineage>
</organism>
<dbReference type="FunFam" id="3.40.190.10:FF:000395">
    <property type="entry name" value="Oligopeptide ABC transporter, solute-binding protein"/>
    <property type="match status" value="1"/>
</dbReference>
<dbReference type="Gene3D" id="3.10.105.10">
    <property type="entry name" value="Dipeptide-binding Protein, Domain 3"/>
    <property type="match status" value="1"/>
</dbReference>
<dbReference type="OrthoDB" id="9796817at2"/>
<dbReference type="InterPro" id="IPR030678">
    <property type="entry name" value="Peptide/Ni-bd"/>
</dbReference>
<dbReference type="RefSeq" id="WP_060676100.1">
    <property type="nucleotide sequence ID" value="NZ_CP012713.1"/>
</dbReference>
<dbReference type="InterPro" id="IPR000914">
    <property type="entry name" value="SBP_5_dom"/>
</dbReference>
<accession>A0A0M4SD90</accession>
<dbReference type="Gene3D" id="3.40.190.10">
    <property type="entry name" value="Periplasmic binding protein-like II"/>
    <property type="match status" value="1"/>
</dbReference>
<dbReference type="EMBL" id="CP012713">
    <property type="protein sequence ID" value="ALF17662.1"/>
    <property type="molecule type" value="Genomic_DNA"/>
</dbReference>
<dbReference type="PROSITE" id="PS51257">
    <property type="entry name" value="PROKAR_LIPOPROTEIN"/>
    <property type="match status" value="1"/>
</dbReference>
<protein>
    <submittedName>
        <fullName evidence="2">Diguanylate phosphodiesterase</fullName>
    </submittedName>
</protein>
<name>A0A0M4SD90_9FUSO</name>
<dbReference type="Proteomes" id="UP000063147">
    <property type="component" value="Chromosome"/>
</dbReference>
<evidence type="ECO:0000313" key="3">
    <source>
        <dbReference type="Proteomes" id="UP000063147"/>
    </source>
</evidence>
<dbReference type="SUPFAM" id="SSF53850">
    <property type="entry name" value="Periplasmic binding protein-like II"/>
    <property type="match status" value="1"/>
</dbReference>
<dbReference type="PIRSF" id="PIRSF002741">
    <property type="entry name" value="MppA"/>
    <property type="match status" value="1"/>
</dbReference>
<evidence type="ECO:0000313" key="2">
    <source>
        <dbReference type="EMBL" id="ALF17662.1"/>
    </source>
</evidence>
<dbReference type="GO" id="GO:0043190">
    <property type="term" value="C:ATP-binding cassette (ABC) transporter complex"/>
    <property type="evidence" value="ECO:0007669"/>
    <property type="project" value="InterPro"/>
</dbReference>
<dbReference type="GO" id="GO:0015833">
    <property type="term" value="P:peptide transport"/>
    <property type="evidence" value="ECO:0007669"/>
    <property type="project" value="TreeGrafter"/>
</dbReference>
<feature type="domain" description="Solute-binding protein family 5" evidence="1">
    <location>
        <begin position="83"/>
        <end position="442"/>
    </location>
</feature>
<dbReference type="GO" id="GO:0042597">
    <property type="term" value="C:periplasmic space"/>
    <property type="evidence" value="ECO:0007669"/>
    <property type="project" value="UniProtKB-ARBA"/>
</dbReference>
<proteinExistence type="predicted"/>
<dbReference type="CDD" id="cd08490">
    <property type="entry name" value="PBP2_NikA_DppA_OppA_like_3"/>
    <property type="match status" value="1"/>
</dbReference>
<dbReference type="Pfam" id="PF00496">
    <property type="entry name" value="SBP_bac_5"/>
    <property type="match status" value="1"/>
</dbReference>